<dbReference type="Pfam" id="PF00069">
    <property type="entry name" value="Pkinase"/>
    <property type="match status" value="1"/>
</dbReference>
<evidence type="ECO:0000313" key="11">
    <source>
        <dbReference type="Proteomes" id="UP000638648"/>
    </source>
</evidence>
<feature type="region of interest" description="Disordered" evidence="7">
    <location>
        <begin position="502"/>
        <end position="529"/>
    </location>
</feature>
<dbReference type="PANTHER" id="PTHR43289">
    <property type="entry name" value="MITOGEN-ACTIVATED PROTEIN KINASE KINASE KINASE 20-RELATED"/>
    <property type="match status" value="1"/>
</dbReference>
<keyword evidence="3 10" id="KW-0808">Transferase</keyword>
<dbReference type="Gene3D" id="3.30.200.20">
    <property type="entry name" value="Phosphorylase Kinase, domain 1"/>
    <property type="match status" value="1"/>
</dbReference>
<dbReference type="SUPFAM" id="SSF56112">
    <property type="entry name" value="Protein kinase-like (PK-like)"/>
    <property type="match status" value="1"/>
</dbReference>
<evidence type="ECO:0000256" key="8">
    <source>
        <dbReference type="SAM" id="Phobius"/>
    </source>
</evidence>
<name>A0A927N278_9ACTN</name>
<gene>
    <name evidence="10" type="ORF">HEB94_006456</name>
</gene>
<dbReference type="AlphaFoldDB" id="A0A927N278"/>
<dbReference type="EC" id="2.7.11.1" evidence="1"/>
<feature type="transmembrane region" description="Helical" evidence="8">
    <location>
        <begin position="335"/>
        <end position="359"/>
    </location>
</feature>
<comment type="caution">
    <text evidence="10">The sequence shown here is derived from an EMBL/GenBank/DDBJ whole genome shotgun (WGS) entry which is preliminary data.</text>
</comment>
<keyword evidence="6" id="KW-0067">ATP-binding</keyword>
<dbReference type="SMART" id="SM00220">
    <property type="entry name" value="S_TKc"/>
    <property type="match status" value="1"/>
</dbReference>
<dbReference type="FunFam" id="1.10.510.10:FF:000021">
    <property type="entry name" value="Serine/threonine protein kinase"/>
    <property type="match status" value="1"/>
</dbReference>
<keyword evidence="8" id="KW-0812">Transmembrane</keyword>
<evidence type="ECO:0000256" key="6">
    <source>
        <dbReference type="ARBA" id="ARBA00022840"/>
    </source>
</evidence>
<keyword evidence="8" id="KW-1133">Transmembrane helix</keyword>
<evidence type="ECO:0000256" key="5">
    <source>
        <dbReference type="ARBA" id="ARBA00022777"/>
    </source>
</evidence>
<dbReference type="InterPro" id="IPR011009">
    <property type="entry name" value="Kinase-like_dom_sf"/>
</dbReference>
<evidence type="ECO:0000256" key="3">
    <source>
        <dbReference type="ARBA" id="ARBA00022679"/>
    </source>
</evidence>
<keyword evidence="5 10" id="KW-0418">Kinase</keyword>
<dbReference type="Proteomes" id="UP000638648">
    <property type="component" value="Unassembled WGS sequence"/>
</dbReference>
<evidence type="ECO:0000256" key="1">
    <source>
        <dbReference type="ARBA" id="ARBA00012513"/>
    </source>
</evidence>
<feature type="region of interest" description="Disordered" evidence="7">
    <location>
        <begin position="369"/>
        <end position="412"/>
    </location>
</feature>
<feature type="domain" description="Protein kinase" evidence="9">
    <location>
        <begin position="10"/>
        <end position="267"/>
    </location>
</feature>
<protein>
    <recommendedName>
        <fullName evidence="1">non-specific serine/threonine protein kinase</fullName>
        <ecNumber evidence="1">2.7.11.1</ecNumber>
    </recommendedName>
</protein>
<dbReference type="InterPro" id="IPR000719">
    <property type="entry name" value="Prot_kinase_dom"/>
</dbReference>
<dbReference type="GO" id="GO:0005524">
    <property type="term" value="F:ATP binding"/>
    <property type="evidence" value="ECO:0007669"/>
    <property type="project" value="UniProtKB-KW"/>
</dbReference>
<dbReference type="GO" id="GO:0004674">
    <property type="term" value="F:protein serine/threonine kinase activity"/>
    <property type="evidence" value="ECO:0007669"/>
    <property type="project" value="UniProtKB-KW"/>
</dbReference>
<sequence length="529" mass="56560">MRTGTSLGRYRLEELLSRGGMGEVWRGYDTTLGRPVAVKVLHAGVSDPDDRERFLREARAAAQLSHRHVVAVFDVGEWSGRPFLVMELLDGRTLAAELTQRGPLPVDEVRDLGAQTAAALQAAHGAGVVHRDIKPSNLMRSLDGTLKVVDFGIARVLDEASTRLTRTGTVVGTAAYLAPEQARGHIADARSDLYALGCVLYQLLCGRTPFVGGSTEVVYAHLHTEPTPPSRLRSDVPPDLDHLILSLLAKEPTERPVDAARVQSILLGRAEADTDEHAVPQDDPGAPTMVHPMVVAVPNTENPASDATRTMAVAADPGGDPPRTRAAGTRPRRKVGAAVTLVIASLVAVALLGGAVWAWRSANPLGGRPVANDATSNPTPSATPSEPKTTPSSTPTPPRQTTSTASDSDPLAIGSPAWLNRLDTTLALLASTGRIAPDLADNLRDTIDDARSAYAKGDSGRARDKIEDLRKDLSNAFQDRELPTSGQLMNLLGSGWLDEQSVERVRDNSNRDDHGKDRGDNRHRDNGDN</sequence>
<keyword evidence="2" id="KW-0723">Serine/threonine-protein kinase</keyword>
<dbReference type="PROSITE" id="PS50011">
    <property type="entry name" value="PROTEIN_KINASE_DOM"/>
    <property type="match status" value="1"/>
</dbReference>
<keyword evidence="11" id="KW-1185">Reference proteome</keyword>
<feature type="compositionally biased region" description="Low complexity" evidence="7">
    <location>
        <begin position="378"/>
        <end position="406"/>
    </location>
</feature>
<reference evidence="10" key="1">
    <citation type="submission" date="2020-10" db="EMBL/GenBank/DDBJ databases">
        <title>Sequencing the genomes of 1000 actinobacteria strains.</title>
        <authorList>
            <person name="Klenk H.-P."/>
        </authorList>
    </citation>
    <scope>NUCLEOTIDE SEQUENCE</scope>
    <source>
        <strain evidence="10">DSM 45354</strain>
    </source>
</reference>
<evidence type="ECO:0000256" key="4">
    <source>
        <dbReference type="ARBA" id="ARBA00022741"/>
    </source>
</evidence>
<evidence type="ECO:0000256" key="2">
    <source>
        <dbReference type="ARBA" id="ARBA00022527"/>
    </source>
</evidence>
<organism evidence="10 11">
    <name type="scientific">Actinopolymorpha pittospori</name>
    <dbReference type="NCBI Taxonomy" id="648752"/>
    <lineage>
        <taxon>Bacteria</taxon>
        <taxon>Bacillati</taxon>
        <taxon>Actinomycetota</taxon>
        <taxon>Actinomycetes</taxon>
        <taxon>Propionibacteriales</taxon>
        <taxon>Actinopolymorphaceae</taxon>
        <taxon>Actinopolymorpha</taxon>
    </lineage>
</organism>
<dbReference type="CDD" id="cd14014">
    <property type="entry name" value="STKc_PknB_like"/>
    <property type="match status" value="1"/>
</dbReference>
<accession>A0A927N278</accession>
<dbReference type="PANTHER" id="PTHR43289:SF6">
    <property type="entry name" value="SERINE_THREONINE-PROTEIN KINASE NEKL-3"/>
    <property type="match status" value="1"/>
</dbReference>
<dbReference type="RefSeq" id="WP_192753157.1">
    <property type="nucleotide sequence ID" value="NZ_BAABJL010000115.1"/>
</dbReference>
<proteinExistence type="predicted"/>
<evidence type="ECO:0000256" key="7">
    <source>
        <dbReference type="SAM" id="MobiDB-lite"/>
    </source>
</evidence>
<feature type="region of interest" description="Disordered" evidence="7">
    <location>
        <begin position="312"/>
        <end position="333"/>
    </location>
</feature>
<keyword evidence="8" id="KW-0472">Membrane</keyword>
<evidence type="ECO:0000313" key="10">
    <source>
        <dbReference type="EMBL" id="MBE1609608.1"/>
    </source>
</evidence>
<evidence type="ECO:0000259" key="9">
    <source>
        <dbReference type="PROSITE" id="PS50011"/>
    </source>
</evidence>
<keyword evidence="4" id="KW-0547">Nucleotide-binding</keyword>
<dbReference type="Gene3D" id="1.10.510.10">
    <property type="entry name" value="Transferase(Phosphotransferase) domain 1"/>
    <property type="match status" value="1"/>
</dbReference>
<dbReference type="EMBL" id="JADBEM010000001">
    <property type="protein sequence ID" value="MBE1609608.1"/>
    <property type="molecule type" value="Genomic_DNA"/>
</dbReference>